<dbReference type="EC" id="3.1.11.6" evidence="5"/>
<evidence type="ECO:0000256" key="6">
    <source>
        <dbReference type="RuleBase" id="RU004355"/>
    </source>
</evidence>
<evidence type="ECO:0000256" key="3">
    <source>
        <dbReference type="ARBA" id="ARBA00022801"/>
    </source>
</evidence>
<gene>
    <name evidence="5" type="primary">xseA</name>
    <name evidence="9" type="ORF">JY500_07405</name>
</gene>
<dbReference type="Pfam" id="PF13742">
    <property type="entry name" value="tRNA_anti_2"/>
    <property type="match status" value="1"/>
</dbReference>
<sequence>MEPMFTRPDAPFRPADEALAVSEFVRHARRVLEGAFPLGWISGEVANLTRAASGHLYFTLRDSAAQVRCVMYRSRAQLLPFRLEEGLQVDVRALTTLYEPRGEFQLQVEGIRQAGRGGLFEAFLRLKERLAAEGLFDEARKRPLPPMPRGIGIVTSTAGAALHDVLVALERRAPHLPVVIYPSPVQGADAGGRLAAAVAEAGARASADGIDVLLVCRGGGSLEDLWAFNDEQLVRAIVRSPIPVICGVGHETDFTLADFAADLRAATPTAAAELASAGLMLAAQRLSRHRDALRRLALRRVESAYETLDRARLRLRHPRERLARQRDRVAALAPRLDRAAALRIERLRARCGLLGQRLGHALPDPAAKRIVVERLGQALSASFDRRLTGSQRQLDALRAQLGQLNPDAVLARGYAIVRDEQGRVVRDAAGLMPGDLIDVQTRDAQIAARIETLSAKGSKPGPQHD</sequence>
<accession>A0ABX7M9X2</accession>
<feature type="domain" description="Exonuclease VII large subunit C-terminal" evidence="7">
    <location>
        <begin position="135"/>
        <end position="448"/>
    </location>
</feature>
<dbReference type="InterPro" id="IPR025824">
    <property type="entry name" value="OB-fold_nuc-bd_dom"/>
</dbReference>
<evidence type="ECO:0000256" key="5">
    <source>
        <dbReference type="HAMAP-Rule" id="MF_00378"/>
    </source>
</evidence>
<keyword evidence="1 5" id="KW-0963">Cytoplasm</keyword>
<proteinExistence type="inferred from homology"/>
<evidence type="ECO:0000256" key="1">
    <source>
        <dbReference type="ARBA" id="ARBA00022490"/>
    </source>
</evidence>
<comment type="subcellular location">
    <subcellularLocation>
        <location evidence="5 6">Cytoplasm</location>
    </subcellularLocation>
</comment>
<comment type="catalytic activity">
    <reaction evidence="5 6">
        <text>Exonucleolytic cleavage in either 5'- to 3'- or 3'- to 5'-direction to yield nucleoside 5'-phosphates.</text>
        <dbReference type="EC" id="3.1.11.6"/>
    </reaction>
</comment>
<dbReference type="Pfam" id="PF02601">
    <property type="entry name" value="Exonuc_VII_L"/>
    <property type="match status" value="1"/>
</dbReference>
<keyword evidence="4 5" id="KW-0269">Exonuclease</keyword>
<keyword evidence="10" id="KW-1185">Reference proteome</keyword>
<comment type="similarity">
    <text evidence="5 6">Belongs to the XseA family.</text>
</comment>
<evidence type="ECO:0000313" key="9">
    <source>
        <dbReference type="EMBL" id="QSI78431.1"/>
    </source>
</evidence>
<keyword evidence="3 5" id="KW-0378">Hydrolase</keyword>
<dbReference type="InterPro" id="IPR003753">
    <property type="entry name" value="Exonuc_VII_L"/>
</dbReference>
<evidence type="ECO:0000313" key="10">
    <source>
        <dbReference type="Proteomes" id="UP000663570"/>
    </source>
</evidence>
<dbReference type="NCBIfam" id="TIGR00237">
    <property type="entry name" value="xseA"/>
    <property type="match status" value="1"/>
</dbReference>
<evidence type="ECO:0000259" key="8">
    <source>
        <dbReference type="Pfam" id="PF13742"/>
    </source>
</evidence>
<dbReference type="Proteomes" id="UP000663570">
    <property type="component" value="Chromosome"/>
</dbReference>
<evidence type="ECO:0000259" key="7">
    <source>
        <dbReference type="Pfam" id="PF02601"/>
    </source>
</evidence>
<reference evidence="9 10" key="1">
    <citation type="submission" date="2021-02" db="EMBL/GenBank/DDBJ databases">
        <title>Niveibacterium changnyeongensis HC41.</title>
        <authorList>
            <person name="Kang M."/>
        </authorList>
    </citation>
    <scope>NUCLEOTIDE SEQUENCE [LARGE SCALE GENOMIC DNA]</scope>
    <source>
        <strain evidence="9 10">HC41</strain>
    </source>
</reference>
<protein>
    <recommendedName>
        <fullName evidence="5">Exodeoxyribonuclease 7 large subunit</fullName>
        <ecNumber evidence="5">3.1.11.6</ecNumber>
    </recommendedName>
    <alternativeName>
        <fullName evidence="5">Exodeoxyribonuclease VII large subunit</fullName>
        <shortName evidence="5">Exonuclease VII large subunit</shortName>
    </alternativeName>
</protein>
<feature type="domain" description="OB-fold nucleic acid binding" evidence="8">
    <location>
        <begin position="20"/>
        <end position="111"/>
    </location>
</feature>
<dbReference type="HAMAP" id="MF_00378">
    <property type="entry name" value="Exonuc_7_L"/>
    <property type="match status" value="1"/>
</dbReference>
<comment type="function">
    <text evidence="5">Bidirectionally degrades single-stranded DNA into large acid-insoluble oligonucleotides, which are then degraded further into small acid-soluble oligonucleotides.</text>
</comment>
<dbReference type="PANTHER" id="PTHR30008">
    <property type="entry name" value="EXODEOXYRIBONUCLEASE 7 LARGE SUBUNIT"/>
    <property type="match status" value="1"/>
</dbReference>
<dbReference type="PANTHER" id="PTHR30008:SF0">
    <property type="entry name" value="EXODEOXYRIBONUCLEASE 7 LARGE SUBUNIT"/>
    <property type="match status" value="1"/>
</dbReference>
<evidence type="ECO:0000256" key="4">
    <source>
        <dbReference type="ARBA" id="ARBA00022839"/>
    </source>
</evidence>
<dbReference type="RefSeq" id="WP_206255786.1">
    <property type="nucleotide sequence ID" value="NZ_CP071060.1"/>
</dbReference>
<comment type="subunit">
    <text evidence="5">Heterooligomer composed of large and small subunits.</text>
</comment>
<dbReference type="InterPro" id="IPR020579">
    <property type="entry name" value="Exonuc_VII_lsu_C"/>
</dbReference>
<organism evidence="9 10">
    <name type="scientific">Niveibacterium microcysteis</name>
    <dbReference type="NCBI Taxonomy" id="2811415"/>
    <lineage>
        <taxon>Bacteria</taxon>
        <taxon>Pseudomonadati</taxon>
        <taxon>Pseudomonadota</taxon>
        <taxon>Betaproteobacteria</taxon>
        <taxon>Rhodocyclales</taxon>
        <taxon>Rhodocyclaceae</taxon>
        <taxon>Niveibacterium</taxon>
    </lineage>
</organism>
<evidence type="ECO:0000256" key="2">
    <source>
        <dbReference type="ARBA" id="ARBA00022722"/>
    </source>
</evidence>
<name>A0ABX7M9X2_9RHOO</name>
<keyword evidence="2 5" id="KW-0540">Nuclease</keyword>
<dbReference type="CDD" id="cd04489">
    <property type="entry name" value="ExoVII_LU_OBF"/>
    <property type="match status" value="1"/>
</dbReference>
<dbReference type="EMBL" id="CP071060">
    <property type="protein sequence ID" value="QSI78431.1"/>
    <property type="molecule type" value="Genomic_DNA"/>
</dbReference>